<sequence>MNSDNLKKGYARAPHRALLKSLGLDDEDFEKPFIGVVNAFNEIVPGHIHLRELAQEVKNGIYAAGAIPFEFPVITVCDGLAMNHEGMRYSLPSRELIVDSIEVMVKAHAFDGLVMIPNCDKSVPAMLMAAARLNIPSIIVSGGPMLKGKSATKDLDLVSAFEAVGSFADNKITSEELLEIENMACPTCGSCAGMFTANSMNCITEALGMAMRGNGTVPAVLSKRKLLARKSGKLVVDLVNKNILPRDIMTKEAFQNALAVDMALGCSTNTILHLTAIANEARVDFDLSLVDEVSKKVPNLCRLSPAGEAHIEDLNDSGGIYAVMNELSKANLINLNVKTVYDKALGELIADIKKGLVIRDISSPYSPTGGIKVLYGNIAPDGCVVKKSAVDEKMFNKTLNARVFDSEEEAVNEILSGNIQPDDAVLIRYEGPKGGPGMREMLSPTSALCGMGLDDKVCLITDGRFSGGSRGAAIGHVSPEAAVCGPISLVLDGDIIILDIDKGSINLDLSTEELNRRKASAEFKLKLPKQNIGYLKRYADSVSSASKGAIYK</sequence>
<dbReference type="OrthoDB" id="9807077at2"/>
<keyword evidence="10 15" id="KW-0100">Branched-chain amino acid biosynthesis</keyword>
<evidence type="ECO:0000256" key="10">
    <source>
        <dbReference type="ARBA" id="ARBA00023304"/>
    </source>
</evidence>
<keyword evidence="8 15" id="KW-0411">Iron-sulfur</keyword>
<evidence type="ECO:0000313" key="19">
    <source>
        <dbReference type="Proteomes" id="UP000243406"/>
    </source>
</evidence>
<dbReference type="NCBIfam" id="TIGR00110">
    <property type="entry name" value="ilvD"/>
    <property type="match status" value="1"/>
</dbReference>
<dbReference type="Pfam" id="PF24877">
    <property type="entry name" value="ILV_EDD_C"/>
    <property type="match status" value="1"/>
</dbReference>
<evidence type="ECO:0000256" key="4">
    <source>
        <dbReference type="ARBA" id="ARBA00022714"/>
    </source>
</evidence>
<dbReference type="InterPro" id="IPR004404">
    <property type="entry name" value="DihydroxyA_deHydtase"/>
</dbReference>
<dbReference type="FunFam" id="3.50.30.80:FF:000001">
    <property type="entry name" value="Dihydroxy-acid dehydratase"/>
    <property type="match status" value="1"/>
</dbReference>
<comment type="catalytic activity">
    <reaction evidence="15">
        <text>(2R,3R)-2,3-dihydroxy-3-methylpentanoate = (S)-3-methyl-2-oxopentanoate + H2O</text>
        <dbReference type="Rhea" id="RHEA:27694"/>
        <dbReference type="ChEBI" id="CHEBI:15377"/>
        <dbReference type="ChEBI" id="CHEBI:35146"/>
        <dbReference type="ChEBI" id="CHEBI:49258"/>
        <dbReference type="EC" id="4.2.1.9"/>
    </reaction>
</comment>
<evidence type="ECO:0000256" key="15">
    <source>
        <dbReference type="HAMAP-Rule" id="MF_00012"/>
    </source>
</evidence>
<comment type="subunit">
    <text evidence="15">Homodimer.</text>
</comment>
<evidence type="ECO:0000256" key="5">
    <source>
        <dbReference type="ARBA" id="ARBA00022723"/>
    </source>
</evidence>
<evidence type="ECO:0000256" key="1">
    <source>
        <dbReference type="ARBA" id="ARBA00001946"/>
    </source>
</evidence>
<feature type="binding site" evidence="15">
    <location>
        <position position="440"/>
    </location>
    <ligand>
        <name>Mg(2+)</name>
        <dbReference type="ChEBI" id="CHEBI:18420"/>
    </ligand>
</feature>
<comment type="cofactor">
    <cofactor evidence="15">
        <name>[2Fe-2S] cluster</name>
        <dbReference type="ChEBI" id="CHEBI:190135"/>
    </cofactor>
    <text evidence="15">Binds 1 [2Fe-2S] cluster per subunit. This cluster acts as a Lewis acid cofactor.</text>
</comment>
<comment type="cofactor">
    <cofactor evidence="1 15">
        <name>Mg(2+)</name>
        <dbReference type="ChEBI" id="CHEBI:18420"/>
    </cofactor>
</comment>
<dbReference type="NCBIfam" id="NF002068">
    <property type="entry name" value="PRK00911.1"/>
    <property type="match status" value="1"/>
</dbReference>
<evidence type="ECO:0000256" key="12">
    <source>
        <dbReference type="ARBA" id="ARBA00029436"/>
    </source>
</evidence>
<dbReference type="GO" id="GO:0000287">
    <property type="term" value="F:magnesium ion binding"/>
    <property type="evidence" value="ECO:0007669"/>
    <property type="project" value="UniProtKB-UniRule"/>
</dbReference>
<evidence type="ECO:0000256" key="6">
    <source>
        <dbReference type="ARBA" id="ARBA00022842"/>
    </source>
</evidence>
<evidence type="ECO:0000256" key="7">
    <source>
        <dbReference type="ARBA" id="ARBA00023004"/>
    </source>
</evidence>
<evidence type="ECO:0000313" key="18">
    <source>
        <dbReference type="EMBL" id="SKB24858.1"/>
    </source>
</evidence>
<comment type="caution">
    <text evidence="15">Lacks conserved residue(s) required for the propagation of feature annotation.</text>
</comment>
<dbReference type="Pfam" id="PF00920">
    <property type="entry name" value="ILVD_EDD_N"/>
    <property type="match status" value="1"/>
</dbReference>
<accession>A0A1T4ZQB4</accession>
<proteinExistence type="inferred from homology"/>
<feature type="domain" description="Dihydroxy-acid/6-phosphogluconate dehydratase N-terminal" evidence="16">
    <location>
        <begin position="31"/>
        <end position="347"/>
    </location>
</feature>
<evidence type="ECO:0000259" key="17">
    <source>
        <dbReference type="Pfam" id="PF24877"/>
    </source>
</evidence>
<comment type="pathway">
    <text evidence="13 15">Amino-acid biosynthesis; L-isoleucine biosynthesis; L-isoleucine from 2-oxobutanoate: step 3/4.</text>
</comment>
<dbReference type="InterPro" id="IPR000581">
    <property type="entry name" value="ILV_EDD_N"/>
</dbReference>
<dbReference type="SUPFAM" id="SSF143975">
    <property type="entry name" value="IlvD/EDD N-terminal domain-like"/>
    <property type="match status" value="1"/>
</dbReference>
<feature type="active site" description="Proton acceptor" evidence="15">
    <location>
        <position position="466"/>
    </location>
</feature>
<keyword evidence="4 15" id="KW-0001">2Fe-2S</keyword>
<evidence type="ECO:0000256" key="3">
    <source>
        <dbReference type="ARBA" id="ARBA00022605"/>
    </source>
</evidence>
<dbReference type="SUPFAM" id="SSF52016">
    <property type="entry name" value="LeuD/IlvD-like"/>
    <property type="match status" value="1"/>
</dbReference>
<keyword evidence="5 15" id="KW-0479">Metal-binding</keyword>
<dbReference type="PROSITE" id="PS00886">
    <property type="entry name" value="ILVD_EDD_1"/>
    <property type="match status" value="1"/>
</dbReference>
<dbReference type="InterPro" id="IPR020558">
    <property type="entry name" value="DiOHA_6PGluconate_deHydtase_CS"/>
</dbReference>
<keyword evidence="9 15" id="KW-0456">Lyase</keyword>
<dbReference type="InterPro" id="IPR037237">
    <property type="entry name" value="IlvD/EDD_N"/>
</dbReference>
<organism evidence="18 19">
    <name type="scientific">Acetoanaerobium noterae</name>
    <dbReference type="NCBI Taxonomy" id="745369"/>
    <lineage>
        <taxon>Bacteria</taxon>
        <taxon>Bacillati</taxon>
        <taxon>Bacillota</taxon>
        <taxon>Clostridia</taxon>
        <taxon>Peptostreptococcales</taxon>
        <taxon>Filifactoraceae</taxon>
        <taxon>Acetoanaerobium</taxon>
    </lineage>
</organism>
<evidence type="ECO:0000259" key="16">
    <source>
        <dbReference type="Pfam" id="PF00920"/>
    </source>
</evidence>
<dbReference type="EMBL" id="FUYN01000001">
    <property type="protein sequence ID" value="SKB24858.1"/>
    <property type="molecule type" value="Genomic_DNA"/>
</dbReference>
<gene>
    <name evidence="15" type="primary">ilvD</name>
    <name evidence="18" type="ORF">SAMN02745120_0197</name>
</gene>
<dbReference type="GO" id="GO:0009099">
    <property type="term" value="P:L-valine biosynthetic process"/>
    <property type="evidence" value="ECO:0007669"/>
    <property type="project" value="UniProtKB-UniRule"/>
</dbReference>
<dbReference type="Gene3D" id="3.50.30.80">
    <property type="entry name" value="IlvD/EDD C-terminal domain-like"/>
    <property type="match status" value="1"/>
</dbReference>
<keyword evidence="6 15" id="KW-0460">Magnesium</keyword>
<feature type="binding site" evidence="15">
    <location>
        <position position="120"/>
    </location>
    <ligand>
        <name>Mg(2+)</name>
        <dbReference type="ChEBI" id="CHEBI:18420"/>
    </ligand>
</feature>
<reference evidence="19" key="1">
    <citation type="submission" date="2017-02" db="EMBL/GenBank/DDBJ databases">
        <authorList>
            <person name="Varghese N."/>
            <person name="Submissions S."/>
        </authorList>
    </citation>
    <scope>NUCLEOTIDE SEQUENCE [LARGE SCALE GENOMIC DNA]</scope>
    <source>
        <strain evidence="19">ATCC 35199</strain>
    </source>
</reference>
<evidence type="ECO:0000256" key="2">
    <source>
        <dbReference type="ARBA" id="ARBA00006486"/>
    </source>
</evidence>
<dbReference type="UniPathway" id="UPA00049">
    <property type="reaction ID" value="UER00061"/>
</dbReference>
<dbReference type="RefSeq" id="WP_079588203.1">
    <property type="nucleotide sequence ID" value="NZ_FUYN01000001.1"/>
</dbReference>
<dbReference type="InterPro" id="IPR056740">
    <property type="entry name" value="ILV_EDD_C"/>
</dbReference>
<keyword evidence="19" id="KW-1185">Reference proteome</keyword>
<evidence type="ECO:0000256" key="14">
    <source>
        <dbReference type="ARBA" id="ARBA00029490"/>
    </source>
</evidence>
<evidence type="ECO:0000256" key="8">
    <source>
        <dbReference type="ARBA" id="ARBA00023014"/>
    </source>
</evidence>
<protein>
    <recommendedName>
        <fullName evidence="14 15">Dihydroxy-acid dehydratase</fullName>
        <shortName evidence="15">DAD</shortName>
        <ecNumber evidence="14 15">4.2.1.9</ecNumber>
    </recommendedName>
</protein>
<evidence type="ECO:0000256" key="9">
    <source>
        <dbReference type="ARBA" id="ARBA00023239"/>
    </source>
</evidence>
<dbReference type="GO" id="GO:0009097">
    <property type="term" value="P:isoleucine biosynthetic process"/>
    <property type="evidence" value="ECO:0007669"/>
    <property type="project" value="UniProtKB-UniRule"/>
</dbReference>
<evidence type="ECO:0000256" key="13">
    <source>
        <dbReference type="ARBA" id="ARBA00029437"/>
    </source>
</evidence>
<dbReference type="InterPro" id="IPR042096">
    <property type="entry name" value="Dihydro-acid_dehy_C"/>
</dbReference>
<dbReference type="PANTHER" id="PTHR43661:SF3">
    <property type="entry name" value="D-XYLONATE DEHYDRATASE YAGF-RELATED"/>
    <property type="match status" value="1"/>
</dbReference>
<dbReference type="PANTHER" id="PTHR43661">
    <property type="entry name" value="D-XYLONATE DEHYDRATASE"/>
    <property type="match status" value="1"/>
</dbReference>
<comment type="similarity">
    <text evidence="2 15">Belongs to the IlvD/Edd family.</text>
</comment>
<dbReference type="GO" id="GO:0004160">
    <property type="term" value="F:dihydroxy-acid dehydratase activity"/>
    <property type="evidence" value="ECO:0007669"/>
    <property type="project" value="UniProtKB-UniRule"/>
</dbReference>
<dbReference type="Proteomes" id="UP000243406">
    <property type="component" value="Unassembled WGS sequence"/>
</dbReference>
<feature type="modified residue" description="N6-carboxylysine" evidence="15">
    <location>
        <position position="121"/>
    </location>
</feature>
<keyword evidence="7 15" id="KW-0408">Iron</keyword>
<keyword evidence="3 15" id="KW-0028">Amino-acid biosynthesis</keyword>
<comment type="catalytic activity">
    <reaction evidence="11">
        <text>(2R)-2,3-dihydroxy-3-methylbutanoate = 3-methyl-2-oxobutanoate + H2O</text>
        <dbReference type="Rhea" id="RHEA:24809"/>
        <dbReference type="ChEBI" id="CHEBI:11851"/>
        <dbReference type="ChEBI" id="CHEBI:15377"/>
        <dbReference type="ChEBI" id="CHEBI:49072"/>
        <dbReference type="EC" id="4.2.1.9"/>
    </reaction>
    <physiologicalReaction direction="left-to-right" evidence="11">
        <dbReference type="Rhea" id="RHEA:24810"/>
    </physiologicalReaction>
</comment>
<comment type="pathway">
    <text evidence="12 15">Amino-acid biosynthesis; L-valine biosynthesis; L-valine from pyruvate: step 3/4.</text>
</comment>
<dbReference type="PROSITE" id="PS00887">
    <property type="entry name" value="ILVD_EDD_2"/>
    <property type="match status" value="1"/>
</dbReference>
<feature type="binding site" description="via carbamate group" evidence="15">
    <location>
        <position position="121"/>
    </location>
    <ligand>
        <name>Mg(2+)</name>
        <dbReference type="ChEBI" id="CHEBI:18420"/>
    </ligand>
</feature>
<dbReference type="UniPathway" id="UPA00047">
    <property type="reaction ID" value="UER00057"/>
</dbReference>
<name>A0A1T4ZQB4_9FIRM</name>
<dbReference type="GO" id="GO:0051537">
    <property type="term" value="F:2 iron, 2 sulfur cluster binding"/>
    <property type="evidence" value="ECO:0007669"/>
    <property type="project" value="UniProtKB-UniRule"/>
</dbReference>
<evidence type="ECO:0000256" key="11">
    <source>
        <dbReference type="ARBA" id="ARBA00029304"/>
    </source>
</evidence>
<dbReference type="GO" id="GO:0005829">
    <property type="term" value="C:cytosol"/>
    <property type="evidence" value="ECO:0007669"/>
    <property type="project" value="TreeGrafter"/>
</dbReference>
<feature type="domain" description="Dihydroxy-acid/6-phosphogluconate dehydratase C-terminal" evidence="17">
    <location>
        <begin position="357"/>
        <end position="549"/>
    </location>
</feature>
<comment type="function">
    <text evidence="15">Functions in the biosynthesis of branched-chain amino acids. Catalyzes the dehydration of (2R,3R)-2,3-dihydroxy-3-methylpentanoate (2,3-dihydroxy-3-methylvalerate) into 2-oxo-3-methylpentanoate (2-oxo-3-methylvalerate) and of (2R)-2,3-dihydroxy-3-methylbutanoate (2,3-dihydroxyisovalerate) into 2-oxo-3-methylbutanoate (2-oxoisovalerate), the penultimate precursor to L-isoleucine and L-valine, respectively.</text>
</comment>
<dbReference type="HAMAP" id="MF_00012">
    <property type="entry name" value="IlvD"/>
    <property type="match status" value="1"/>
</dbReference>
<dbReference type="EC" id="4.2.1.9" evidence="14 15"/>
<dbReference type="AlphaFoldDB" id="A0A1T4ZQB4"/>
<feature type="binding site" evidence="15">
    <location>
        <position position="78"/>
    </location>
    <ligand>
        <name>Mg(2+)</name>
        <dbReference type="ChEBI" id="CHEBI:18420"/>
    </ligand>
</feature>